<dbReference type="GO" id="GO:0046872">
    <property type="term" value="F:metal ion binding"/>
    <property type="evidence" value="ECO:0007669"/>
    <property type="project" value="UniProtKB-KW"/>
</dbReference>
<keyword evidence="5" id="KW-1015">Disulfide bond</keyword>
<keyword evidence="1" id="KW-0540">Nuclease</keyword>
<comment type="caution">
    <text evidence="7">The sequence shown here is derived from an EMBL/GenBank/DDBJ whole genome shotgun (WGS) entry which is preliminary data.</text>
</comment>
<dbReference type="GO" id="GO:0006308">
    <property type="term" value="P:DNA catabolic process"/>
    <property type="evidence" value="ECO:0007669"/>
    <property type="project" value="InterPro"/>
</dbReference>
<evidence type="ECO:0000256" key="5">
    <source>
        <dbReference type="ARBA" id="ARBA00023157"/>
    </source>
</evidence>
<dbReference type="InterPro" id="IPR003154">
    <property type="entry name" value="S1/P1nuclease"/>
</dbReference>
<dbReference type="PANTHER" id="PTHR33146">
    <property type="entry name" value="ENDONUCLEASE 4"/>
    <property type="match status" value="1"/>
</dbReference>
<dbReference type="GO" id="GO:0003676">
    <property type="term" value="F:nucleic acid binding"/>
    <property type="evidence" value="ECO:0007669"/>
    <property type="project" value="InterPro"/>
</dbReference>
<proteinExistence type="predicted"/>
<sequence length="322" mass="36685">MIANPGAWLVTLCWRWLPCLPLMLFLPWPALAWNAAGHRLVASIAWEQLDRQTRIEVSNLLREHPDYVRWLKRAGDGDAERVAFIEASTWPDDIRQDQRFYSAGVDEPTPTLPGFPDMERRRNWHYVNRPLDDKRQNHSRNLARNDPVSGLLDQQLVALAKILAAPGAPASERSYALPWLIHLCGDAHQPLHTSIRLDAEGQWDRLGNGVNVINPFNPRKNSTTLHAFWDDLPGPPWLRGERLDAVSRALSARYSHPPPSTSAQWIDESWRLARDSAYPPGEDKVPTISAEFFDNAREIANRRIAQAGYRLADLLRDLLSKK</sequence>
<evidence type="ECO:0000256" key="3">
    <source>
        <dbReference type="ARBA" id="ARBA00022759"/>
    </source>
</evidence>
<dbReference type="Pfam" id="PF02265">
    <property type="entry name" value="S1-P1_nuclease"/>
    <property type="match status" value="1"/>
</dbReference>
<dbReference type="GO" id="GO:0004519">
    <property type="term" value="F:endonuclease activity"/>
    <property type="evidence" value="ECO:0007669"/>
    <property type="project" value="UniProtKB-KW"/>
</dbReference>
<dbReference type="AlphaFoldDB" id="A0A9D7FAD1"/>
<reference evidence="7" key="1">
    <citation type="submission" date="2020-10" db="EMBL/GenBank/DDBJ databases">
        <title>Connecting structure to function with the recovery of over 1000 high-quality activated sludge metagenome-assembled genomes encoding full-length rRNA genes using long-read sequencing.</title>
        <authorList>
            <person name="Singleton C.M."/>
            <person name="Petriglieri F."/>
            <person name="Kristensen J.M."/>
            <person name="Kirkegaard R.H."/>
            <person name="Michaelsen T.Y."/>
            <person name="Andersen M.H."/>
            <person name="Karst S.M."/>
            <person name="Dueholm M.S."/>
            <person name="Nielsen P.H."/>
            <person name="Albertsen M."/>
        </authorList>
    </citation>
    <scope>NUCLEOTIDE SEQUENCE</scope>
    <source>
        <strain evidence="7">EsbW_18-Q3-R4-48_MAXAC.044</strain>
    </source>
</reference>
<dbReference type="GO" id="GO:0016788">
    <property type="term" value="F:hydrolase activity, acting on ester bonds"/>
    <property type="evidence" value="ECO:0007669"/>
    <property type="project" value="InterPro"/>
</dbReference>
<protein>
    <submittedName>
        <fullName evidence="7">S1/P1 nuclease</fullName>
    </submittedName>
</protein>
<keyword evidence="6" id="KW-0325">Glycoprotein</keyword>
<keyword evidence="4" id="KW-0378">Hydrolase</keyword>
<evidence type="ECO:0000256" key="6">
    <source>
        <dbReference type="ARBA" id="ARBA00023180"/>
    </source>
</evidence>
<dbReference type="Gene3D" id="1.10.575.10">
    <property type="entry name" value="P1 Nuclease"/>
    <property type="match status" value="1"/>
</dbReference>
<accession>A0A9D7FAD1</accession>
<dbReference type="Proteomes" id="UP000886602">
    <property type="component" value="Unassembled WGS sequence"/>
</dbReference>
<dbReference type="PANTHER" id="PTHR33146:SF26">
    <property type="entry name" value="ENDONUCLEASE 4"/>
    <property type="match status" value="1"/>
</dbReference>
<keyword evidence="2" id="KW-0479">Metal-binding</keyword>
<dbReference type="EMBL" id="JADJNC010000004">
    <property type="protein sequence ID" value="MBK7422173.1"/>
    <property type="molecule type" value="Genomic_DNA"/>
</dbReference>
<evidence type="ECO:0000313" key="8">
    <source>
        <dbReference type="Proteomes" id="UP000886602"/>
    </source>
</evidence>
<organism evidence="7 8">
    <name type="scientific">Candidatus Propionivibrio dominans</name>
    <dbReference type="NCBI Taxonomy" id="2954373"/>
    <lineage>
        <taxon>Bacteria</taxon>
        <taxon>Pseudomonadati</taxon>
        <taxon>Pseudomonadota</taxon>
        <taxon>Betaproteobacteria</taxon>
        <taxon>Rhodocyclales</taxon>
        <taxon>Rhodocyclaceae</taxon>
        <taxon>Propionivibrio</taxon>
    </lineage>
</organism>
<evidence type="ECO:0000313" key="7">
    <source>
        <dbReference type="EMBL" id="MBK7422173.1"/>
    </source>
</evidence>
<dbReference type="SUPFAM" id="SSF48537">
    <property type="entry name" value="Phospholipase C/P1 nuclease"/>
    <property type="match status" value="1"/>
</dbReference>
<gene>
    <name evidence="7" type="ORF">IPJ48_03195</name>
</gene>
<keyword evidence="3" id="KW-0255">Endonuclease</keyword>
<dbReference type="CDD" id="cd11010">
    <property type="entry name" value="S1-P1_nuclease"/>
    <property type="match status" value="1"/>
</dbReference>
<evidence type="ECO:0000256" key="1">
    <source>
        <dbReference type="ARBA" id="ARBA00022722"/>
    </source>
</evidence>
<name>A0A9D7FAD1_9RHOO</name>
<evidence type="ECO:0000256" key="2">
    <source>
        <dbReference type="ARBA" id="ARBA00022723"/>
    </source>
</evidence>
<dbReference type="InterPro" id="IPR008947">
    <property type="entry name" value="PLipase_C/P1_nuclease_dom_sf"/>
</dbReference>
<evidence type="ECO:0000256" key="4">
    <source>
        <dbReference type="ARBA" id="ARBA00022801"/>
    </source>
</evidence>